<evidence type="ECO:0000313" key="1">
    <source>
        <dbReference type="EMBL" id="AIU69972.1"/>
    </source>
</evidence>
<dbReference type="RefSeq" id="WP_050002946.1">
    <property type="nucleotide sequence ID" value="NZ_CP008887.1"/>
</dbReference>
<accession>A0A097QU23</accession>
<keyword evidence="2" id="KW-1185">Reference proteome</keyword>
<reference evidence="1 2" key="1">
    <citation type="journal article" date="2015" name="Int. J. Syst. Evol. Microbiol.">
        <title>Thermococcus eurythermalis sp. nov., a conditional piezophilic hyperthermophilic archaeon with a wide temperature range isolated from an oil-immersed chimney in the Guaymas Basin.</title>
        <authorList>
            <person name="Zhao W."/>
            <person name="Zeng X."/>
            <person name="Xiao X."/>
        </authorList>
    </citation>
    <scope>NUCLEOTIDE SEQUENCE [LARGE SCALE GENOMIC DNA]</scope>
    <source>
        <strain evidence="1 2">A501</strain>
    </source>
</reference>
<dbReference type="OrthoDB" id="60382at2157"/>
<dbReference type="KEGG" id="teu:TEU_06335"/>
<dbReference type="AlphaFoldDB" id="A0A097QU23"/>
<gene>
    <name evidence="1" type="ORF">TEU_06335</name>
</gene>
<organism evidence="1 2">
    <name type="scientific">Thermococcus eurythermalis</name>
    <dbReference type="NCBI Taxonomy" id="1505907"/>
    <lineage>
        <taxon>Archaea</taxon>
        <taxon>Methanobacteriati</taxon>
        <taxon>Methanobacteriota</taxon>
        <taxon>Thermococci</taxon>
        <taxon>Thermococcales</taxon>
        <taxon>Thermococcaceae</taxon>
        <taxon>Thermococcus</taxon>
    </lineage>
</organism>
<dbReference type="Proteomes" id="UP000029980">
    <property type="component" value="Chromosome"/>
</dbReference>
<proteinExistence type="predicted"/>
<name>A0A097QU23_9EURY</name>
<sequence>MKRVFAVLALILLAVAGGIYALGSTESDKYITLRATFRMGGAVYKGYQLEGDTLVFKFERNGDFFTQAMEVKEFTTDEKLSPKKVVMEVSTNGEIRRYEAKLVKEEEDRLIYGASEL</sequence>
<protein>
    <submittedName>
        <fullName evidence="1">Uncharacterized protein</fullName>
    </submittedName>
</protein>
<evidence type="ECO:0000313" key="2">
    <source>
        <dbReference type="Proteomes" id="UP000029980"/>
    </source>
</evidence>
<dbReference type="HOGENOM" id="CLU_168730_0_0_2"/>
<dbReference type="EMBL" id="CP008887">
    <property type="protein sequence ID" value="AIU69972.1"/>
    <property type="molecule type" value="Genomic_DNA"/>
</dbReference>
<dbReference type="GeneID" id="25153051"/>